<evidence type="ECO:0000313" key="1">
    <source>
        <dbReference type="EMBL" id="KAK9812331.1"/>
    </source>
</evidence>
<name>A0AAW1PSA7_9CHLO</name>
<proteinExistence type="predicted"/>
<dbReference type="AlphaFoldDB" id="A0AAW1PSA7"/>
<keyword evidence="2" id="KW-1185">Reference proteome</keyword>
<comment type="caution">
    <text evidence="1">The sequence shown here is derived from an EMBL/GenBank/DDBJ whole genome shotgun (WGS) entry which is preliminary data.</text>
</comment>
<reference evidence="1 2" key="1">
    <citation type="journal article" date="2024" name="Nat. Commun.">
        <title>Phylogenomics reveals the evolutionary origins of lichenization in chlorophyte algae.</title>
        <authorList>
            <person name="Puginier C."/>
            <person name="Libourel C."/>
            <person name="Otte J."/>
            <person name="Skaloud P."/>
            <person name="Haon M."/>
            <person name="Grisel S."/>
            <person name="Petersen M."/>
            <person name="Berrin J.G."/>
            <person name="Delaux P.M."/>
            <person name="Dal Grande F."/>
            <person name="Keller J."/>
        </authorList>
    </citation>
    <scope>NUCLEOTIDE SEQUENCE [LARGE SCALE GENOMIC DNA]</scope>
    <source>
        <strain evidence="1 2">SAG 2036</strain>
    </source>
</reference>
<dbReference type="Proteomes" id="UP001465755">
    <property type="component" value="Unassembled WGS sequence"/>
</dbReference>
<sequence>MASVALYLREEVKALLSALDPSATMQASVWEHLLTRVALVTRDVLEVVVQQSAVAFFPVSKSADRG</sequence>
<organism evidence="1 2">
    <name type="scientific">Symbiochloris irregularis</name>
    <dbReference type="NCBI Taxonomy" id="706552"/>
    <lineage>
        <taxon>Eukaryota</taxon>
        <taxon>Viridiplantae</taxon>
        <taxon>Chlorophyta</taxon>
        <taxon>core chlorophytes</taxon>
        <taxon>Trebouxiophyceae</taxon>
        <taxon>Trebouxiales</taxon>
        <taxon>Trebouxiaceae</taxon>
        <taxon>Symbiochloris</taxon>
    </lineage>
</organism>
<accession>A0AAW1PSA7</accession>
<protein>
    <submittedName>
        <fullName evidence="1">Uncharacterized protein</fullName>
    </submittedName>
</protein>
<gene>
    <name evidence="1" type="ORF">WJX73_002892</name>
</gene>
<dbReference type="EMBL" id="JALJOQ010000007">
    <property type="protein sequence ID" value="KAK9812331.1"/>
    <property type="molecule type" value="Genomic_DNA"/>
</dbReference>
<evidence type="ECO:0000313" key="2">
    <source>
        <dbReference type="Proteomes" id="UP001465755"/>
    </source>
</evidence>